<dbReference type="EMBL" id="BMQN01000001">
    <property type="protein sequence ID" value="GGR80994.1"/>
    <property type="molecule type" value="Genomic_DNA"/>
</dbReference>
<dbReference type="PANTHER" id="PTHR34202:SF1">
    <property type="entry name" value="UPF0548 PROTEIN"/>
    <property type="match status" value="1"/>
</dbReference>
<reference evidence="3" key="1">
    <citation type="journal article" date="2019" name="Int. J. Syst. Evol. Microbiol.">
        <title>The Global Catalogue of Microorganisms (GCM) 10K type strain sequencing project: providing services to taxonomists for standard genome sequencing and annotation.</title>
        <authorList>
            <consortium name="The Broad Institute Genomics Platform"/>
            <consortium name="The Broad Institute Genome Sequencing Center for Infectious Disease"/>
            <person name="Wu L."/>
            <person name="Ma J."/>
        </authorList>
    </citation>
    <scope>NUCLEOTIDE SEQUENCE [LARGE SCALE GENOMIC DNA]</scope>
    <source>
        <strain evidence="3">JCM 31405</strain>
    </source>
</reference>
<accession>A0ABQ2RYX2</accession>
<evidence type="ECO:0000313" key="2">
    <source>
        <dbReference type="EMBL" id="GGR80994.1"/>
    </source>
</evidence>
<dbReference type="PANTHER" id="PTHR34202">
    <property type="entry name" value="UPF0548 PROTEIN"/>
    <property type="match status" value="1"/>
</dbReference>
<evidence type="ECO:0000313" key="3">
    <source>
        <dbReference type="Proteomes" id="UP000644548"/>
    </source>
</evidence>
<sequence>MTGMPLIVPTVRNLERLRTRYQPLSTNAVTSGDLSHEVVEVGRGEGAFRRAAAALRRWDTHRSWWLRVHPADEPPAPGQTVVIQVQAGRFSPLALAFCDRVTDVIDGPRRQGFTYATLPGHPERGAETFLIEWHADDRVTFTVRAVSQPGWPPLRLVRPALAWLQGRATRQYLRAIARSAVAQNA</sequence>
<evidence type="ECO:0000259" key="1">
    <source>
        <dbReference type="Pfam" id="PF09348"/>
    </source>
</evidence>
<dbReference type="Pfam" id="PF09348">
    <property type="entry name" value="DUF1990"/>
    <property type="match status" value="1"/>
</dbReference>
<comment type="caution">
    <text evidence="2">The sequence shown here is derived from an EMBL/GenBank/DDBJ whole genome shotgun (WGS) entry which is preliminary data.</text>
</comment>
<feature type="domain" description="DUF1990" evidence="1">
    <location>
        <begin position="36"/>
        <end position="175"/>
    </location>
</feature>
<proteinExistence type="predicted"/>
<gene>
    <name evidence="2" type="ORF">GCM10008960_04860</name>
</gene>
<protein>
    <recommendedName>
        <fullName evidence="1">DUF1990 domain-containing protein</fullName>
    </recommendedName>
</protein>
<name>A0ABQ2RYX2_9DEIO</name>
<keyword evidence="3" id="KW-1185">Reference proteome</keyword>
<dbReference type="InterPro" id="IPR018960">
    <property type="entry name" value="DUF1990"/>
</dbReference>
<organism evidence="2 3">
    <name type="scientific">Deinococcus sedimenti</name>
    <dbReference type="NCBI Taxonomy" id="1867090"/>
    <lineage>
        <taxon>Bacteria</taxon>
        <taxon>Thermotogati</taxon>
        <taxon>Deinococcota</taxon>
        <taxon>Deinococci</taxon>
        <taxon>Deinococcales</taxon>
        <taxon>Deinococcaceae</taxon>
        <taxon>Deinococcus</taxon>
    </lineage>
</organism>
<dbReference type="Proteomes" id="UP000644548">
    <property type="component" value="Unassembled WGS sequence"/>
</dbReference>